<keyword evidence="3" id="KW-1185">Reference proteome</keyword>
<feature type="domain" description="F-box" evidence="1">
    <location>
        <begin position="242"/>
        <end position="292"/>
    </location>
</feature>
<protein>
    <recommendedName>
        <fullName evidence="1">F-box domain-containing protein</fullName>
    </recommendedName>
</protein>
<gene>
    <name evidence="2" type="ORF">BU16DRAFT_561002</name>
</gene>
<proteinExistence type="predicted"/>
<evidence type="ECO:0000313" key="3">
    <source>
        <dbReference type="Proteomes" id="UP000799750"/>
    </source>
</evidence>
<dbReference type="PROSITE" id="PS50181">
    <property type="entry name" value="FBOX"/>
    <property type="match status" value="1"/>
</dbReference>
<evidence type="ECO:0000259" key="1">
    <source>
        <dbReference type="PROSITE" id="PS50181"/>
    </source>
</evidence>
<accession>A0A6A6QUH9</accession>
<dbReference type="InterPro" id="IPR001810">
    <property type="entry name" value="F-box_dom"/>
</dbReference>
<dbReference type="OrthoDB" id="3897361at2759"/>
<dbReference type="Pfam" id="PF00646">
    <property type="entry name" value="F-box"/>
    <property type="match status" value="1"/>
</dbReference>
<dbReference type="EMBL" id="MU004188">
    <property type="protein sequence ID" value="KAF2496168.1"/>
    <property type="molecule type" value="Genomic_DNA"/>
</dbReference>
<dbReference type="SUPFAM" id="SSF81383">
    <property type="entry name" value="F-box domain"/>
    <property type="match status" value="1"/>
</dbReference>
<dbReference type="InterPro" id="IPR036047">
    <property type="entry name" value="F-box-like_dom_sf"/>
</dbReference>
<organism evidence="2 3">
    <name type="scientific">Lophium mytilinum</name>
    <dbReference type="NCBI Taxonomy" id="390894"/>
    <lineage>
        <taxon>Eukaryota</taxon>
        <taxon>Fungi</taxon>
        <taxon>Dikarya</taxon>
        <taxon>Ascomycota</taxon>
        <taxon>Pezizomycotina</taxon>
        <taxon>Dothideomycetes</taxon>
        <taxon>Pleosporomycetidae</taxon>
        <taxon>Mytilinidiales</taxon>
        <taxon>Mytilinidiaceae</taxon>
        <taxon>Lophium</taxon>
    </lineage>
</organism>
<name>A0A6A6QUH9_9PEZI</name>
<sequence>MSEHIACIYCPLCGAFFERMKLGRQPTAWNSAWDRDRPSDWHEELRLVRSRKGSSPYVTGVGFLLEVTQHTVLFAPPDATKWRDLDDLSIANCQFSILRPANYEAFPVFRPYDSFWAFPIHDACWNLLKSCTSVSGHDGSTLAPSLFNFLISLDIRPEQHLEPKSIYGIDPKCLDESLVLSKMATKWKTVHANPCELSVLDNLPTIDNLIKQYESAKSPGWRRGRSSTQRHLRITQTTSDSSDAFYHLPPELLHMILLLLPSKDVCALRLASPSVANSTRPQELPQAFWRSKFLPESEMGFAYPEGDIRPFEINWFHRYLAVKKACSSRTKYHPLKNRRRIWKVIMEISETFEKCNTRRGDHMVLPNFKWIPQLEYLLRIGSTL</sequence>
<reference evidence="2" key="1">
    <citation type="journal article" date="2020" name="Stud. Mycol.">
        <title>101 Dothideomycetes genomes: a test case for predicting lifestyles and emergence of pathogens.</title>
        <authorList>
            <person name="Haridas S."/>
            <person name="Albert R."/>
            <person name="Binder M."/>
            <person name="Bloem J."/>
            <person name="Labutti K."/>
            <person name="Salamov A."/>
            <person name="Andreopoulos B."/>
            <person name="Baker S."/>
            <person name="Barry K."/>
            <person name="Bills G."/>
            <person name="Bluhm B."/>
            <person name="Cannon C."/>
            <person name="Castanera R."/>
            <person name="Culley D."/>
            <person name="Daum C."/>
            <person name="Ezra D."/>
            <person name="Gonzalez J."/>
            <person name="Henrissat B."/>
            <person name="Kuo A."/>
            <person name="Liang C."/>
            <person name="Lipzen A."/>
            <person name="Lutzoni F."/>
            <person name="Magnuson J."/>
            <person name="Mondo S."/>
            <person name="Nolan M."/>
            <person name="Ohm R."/>
            <person name="Pangilinan J."/>
            <person name="Park H.-J."/>
            <person name="Ramirez L."/>
            <person name="Alfaro M."/>
            <person name="Sun H."/>
            <person name="Tritt A."/>
            <person name="Yoshinaga Y."/>
            <person name="Zwiers L.-H."/>
            <person name="Turgeon B."/>
            <person name="Goodwin S."/>
            <person name="Spatafora J."/>
            <person name="Crous P."/>
            <person name="Grigoriev I."/>
        </authorList>
    </citation>
    <scope>NUCLEOTIDE SEQUENCE</scope>
    <source>
        <strain evidence="2">CBS 269.34</strain>
    </source>
</reference>
<evidence type="ECO:0000313" key="2">
    <source>
        <dbReference type="EMBL" id="KAF2496168.1"/>
    </source>
</evidence>
<dbReference type="Proteomes" id="UP000799750">
    <property type="component" value="Unassembled WGS sequence"/>
</dbReference>
<dbReference type="AlphaFoldDB" id="A0A6A6QUH9"/>